<dbReference type="RefSeq" id="WP_179647376.1">
    <property type="nucleotide sequence ID" value="NZ_JACBZM010000001.1"/>
</dbReference>
<organism evidence="3 4">
    <name type="scientific">Nocardioides aromaticivorans</name>
    <dbReference type="NCBI Taxonomy" id="200618"/>
    <lineage>
        <taxon>Bacteria</taxon>
        <taxon>Bacillati</taxon>
        <taxon>Actinomycetota</taxon>
        <taxon>Actinomycetes</taxon>
        <taxon>Propionibacteriales</taxon>
        <taxon>Nocardioidaceae</taxon>
        <taxon>Nocardioides</taxon>
    </lineage>
</organism>
<comment type="caution">
    <text evidence="3">The sequence shown here is derived from an EMBL/GenBank/DDBJ whole genome shotgun (WGS) entry which is preliminary data.</text>
</comment>
<dbReference type="Proteomes" id="UP000562045">
    <property type="component" value="Unassembled WGS sequence"/>
</dbReference>
<proteinExistence type="predicted"/>
<dbReference type="InterPro" id="IPR012938">
    <property type="entry name" value="Glc/Sorbosone_DH"/>
</dbReference>
<evidence type="ECO:0000256" key="1">
    <source>
        <dbReference type="SAM" id="SignalP"/>
    </source>
</evidence>
<dbReference type="SUPFAM" id="SSF50952">
    <property type="entry name" value="Soluble quinoprotein glucose dehydrogenase"/>
    <property type="match status" value="1"/>
</dbReference>
<protein>
    <submittedName>
        <fullName evidence="3">Glucose/arabinose dehydrogenase</fullName>
    </submittedName>
</protein>
<dbReference type="EMBL" id="JACBZM010000001">
    <property type="protein sequence ID" value="NYI43058.1"/>
    <property type="molecule type" value="Genomic_DNA"/>
</dbReference>
<dbReference type="PANTHER" id="PTHR19328:SF13">
    <property type="entry name" value="HIPL1 PROTEIN"/>
    <property type="match status" value="1"/>
</dbReference>
<dbReference type="AlphaFoldDB" id="A0A7Y9ZF25"/>
<name>A0A7Y9ZF25_9ACTN</name>
<sequence length="382" mass="41475">MRERLVVLPVLVLLASVLGAACAGGAEERGTPALDVEVVASGLDHPWEVQELPTGDLLVTQRERRTLTLVDADTGAKRNLAFPSSSVWARGETGLLGLAVDPRFASNRRIYTCSGWRTASGHDIRVVSWQLDTRFTRATRLRFLKVGLPSNSIGRHGGCRLLITGYGALLVGTGDAAHGTNPQNLSSLGGKVLRMDRFYGRPWPTNPWVKGTGNRRWVLTYGHRNVQGLAQRSDGSVWSVEHGSYRDDEINLVRNGRNFGWNPVPGYNESVPMTDGNLPGTQYGARWRSGDPTIAPSGADFVRGSGWGDLAGTLAVAVLKDQRLMFVRFDSDGVLQWTRSPAELRGTRGRLRDVTAARDGSLLVTTDNGGGQDVLLRVRPAG</sequence>
<gene>
    <name evidence="3" type="ORF">BJ993_000138</name>
</gene>
<reference evidence="3 4" key="1">
    <citation type="submission" date="2020-07" db="EMBL/GenBank/DDBJ databases">
        <title>Sequencing the genomes of 1000 actinobacteria strains.</title>
        <authorList>
            <person name="Klenk H.-P."/>
        </authorList>
    </citation>
    <scope>NUCLEOTIDE SEQUENCE [LARGE SCALE GENOMIC DNA]</scope>
    <source>
        <strain evidence="3 4">DSM 15131</strain>
    </source>
</reference>
<evidence type="ECO:0000313" key="3">
    <source>
        <dbReference type="EMBL" id="NYI43058.1"/>
    </source>
</evidence>
<evidence type="ECO:0000259" key="2">
    <source>
        <dbReference type="Pfam" id="PF07995"/>
    </source>
</evidence>
<feature type="chain" id="PRO_5039524820" evidence="1">
    <location>
        <begin position="24"/>
        <end position="382"/>
    </location>
</feature>
<dbReference type="Gene3D" id="2.120.10.30">
    <property type="entry name" value="TolB, C-terminal domain"/>
    <property type="match status" value="1"/>
</dbReference>
<dbReference type="PROSITE" id="PS51257">
    <property type="entry name" value="PROKAR_LIPOPROTEIN"/>
    <property type="match status" value="1"/>
</dbReference>
<dbReference type="Pfam" id="PF07995">
    <property type="entry name" value="GSDH"/>
    <property type="match status" value="1"/>
</dbReference>
<dbReference type="InterPro" id="IPR011041">
    <property type="entry name" value="Quinoprot_gluc/sorb_DH_b-prop"/>
</dbReference>
<feature type="domain" description="Glucose/Sorbosone dehydrogenase" evidence="2">
    <location>
        <begin position="43"/>
        <end position="372"/>
    </location>
</feature>
<keyword evidence="1" id="KW-0732">Signal</keyword>
<dbReference type="InterPro" id="IPR011042">
    <property type="entry name" value="6-blade_b-propeller_TolB-like"/>
</dbReference>
<feature type="signal peptide" evidence="1">
    <location>
        <begin position="1"/>
        <end position="23"/>
    </location>
</feature>
<accession>A0A7Y9ZF25</accession>
<dbReference type="PANTHER" id="PTHR19328">
    <property type="entry name" value="HEDGEHOG-INTERACTING PROTEIN"/>
    <property type="match status" value="1"/>
</dbReference>
<evidence type="ECO:0000313" key="4">
    <source>
        <dbReference type="Proteomes" id="UP000562045"/>
    </source>
</evidence>